<evidence type="ECO:0000313" key="11">
    <source>
        <dbReference type="EMBL" id="GAA4903895.1"/>
    </source>
</evidence>
<evidence type="ECO:0000256" key="2">
    <source>
        <dbReference type="ARBA" id="ARBA00007615"/>
    </source>
</evidence>
<comment type="subunit">
    <text evidence="3 10">Monomer.</text>
</comment>
<keyword evidence="12" id="KW-1185">Reference proteome</keyword>
<accession>A0ABP9FJX6</accession>
<feature type="signal peptide" evidence="10">
    <location>
        <begin position="1"/>
        <end position="19"/>
    </location>
</feature>
<sequence length="201" mass="22617" precursor="true">MKKICAALLISSGIPFAMAQADDTDVLKLRLAQLPQFEAQFNQQAFDFDNNLVQQSAGHVALQAPLKFVWEQRDPEPLQLISDGEAVWFYDPYVEQVTVSNVDDAISQTPLSLLSSQDPAIWARWNVVQAQECFTLTDTQASDVQMQVCFNDEVISKLQLVDAQGTRTTMLLTDFTTELAQSSQFHFTPPEGTYIDDQRHQ</sequence>
<dbReference type="InterPro" id="IPR004564">
    <property type="entry name" value="OM_lipoprot_carrier_LolA-like"/>
</dbReference>
<proteinExistence type="inferred from homology"/>
<dbReference type="HAMAP" id="MF_00240">
    <property type="entry name" value="LolA"/>
    <property type="match status" value="1"/>
</dbReference>
<feature type="chain" id="PRO_5044935254" description="Outer-membrane lipoprotein carrier protein" evidence="10">
    <location>
        <begin position="20"/>
        <end position="201"/>
    </location>
</feature>
<keyword evidence="9 10" id="KW-0143">Chaperone</keyword>
<dbReference type="NCBIfam" id="TIGR00547">
    <property type="entry name" value="lolA"/>
    <property type="match status" value="1"/>
</dbReference>
<keyword evidence="6 10" id="KW-0732">Signal</keyword>
<dbReference type="CDD" id="cd16325">
    <property type="entry name" value="LolA"/>
    <property type="match status" value="1"/>
</dbReference>
<dbReference type="PANTHER" id="PTHR35869:SF1">
    <property type="entry name" value="OUTER-MEMBRANE LIPOPROTEIN CARRIER PROTEIN"/>
    <property type="match status" value="1"/>
</dbReference>
<dbReference type="PANTHER" id="PTHR35869">
    <property type="entry name" value="OUTER-MEMBRANE LIPOPROTEIN CARRIER PROTEIN"/>
    <property type="match status" value="1"/>
</dbReference>
<protein>
    <recommendedName>
        <fullName evidence="4 10">Outer-membrane lipoprotein carrier protein</fullName>
    </recommendedName>
</protein>
<keyword evidence="11" id="KW-0449">Lipoprotein</keyword>
<keyword evidence="7 10" id="KW-0574">Periplasm</keyword>
<evidence type="ECO:0000256" key="6">
    <source>
        <dbReference type="ARBA" id="ARBA00022729"/>
    </source>
</evidence>
<dbReference type="RefSeq" id="WP_345337561.1">
    <property type="nucleotide sequence ID" value="NZ_BAABJZ010000107.1"/>
</dbReference>
<evidence type="ECO:0000256" key="8">
    <source>
        <dbReference type="ARBA" id="ARBA00022927"/>
    </source>
</evidence>
<keyword evidence="5 10" id="KW-0813">Transport</keyword>
<evidence type="ECO:0000256" key="4">
    <source>
        <dbReference type="ARBA" id="ARBA00014035"/>
    </source>
</evidence>
<dbReference type="SUPFAM" id="SSF89392">
    <property type="entry name" value="Prokaryotic lipoproteins and lipoprotein localization factors"/>
    <property type="match status" value="1"/>
</dbReference>
<evidence type="ECO:0000256" key="1">
    <source>
        <dbReference type="ARBA" id="ARBA00004418"/>
    </source>
</evidence>
<evidence type="ECO:0000256" key="10">
    <source>
        <dbReference type="HAMAP-Rule" id="MF_00240"/>
    </source>
</evidence>
<dbReference type="EMBL" id="BAABJZ010000107">
    <property type="protein sequence ID" value="GAA4903895.1"/>
    <property type="molecule type" value="Genomic_DNA"/>
</dbReference>
<gene>
    <name evidence="10 11" type="primary">lolA</name>
    <name evidence="11" type="ORF">GCM10023333_42780</name>
</gene>
<dbReference type="Gene3D" id="2.50.20.10">
    <property type="entry name" value="Lipoprotein localisation LolA/LolB/LppX"/>
    <property type="match status" value="1"/>
</dbReference>
<name>A0ABP9FJX6_9GAMM</name>
<comment type="subcellular location">
    <subcellularLocation>
        <location evidence="1 10">Periplasm</location>
    </subcellularLocation>
</comment>
<evidence type="ECO:0000256" key="7">
    <source>
        <dbReference type="ARBA" id="ARBA00022764"/>
    </source>
</evidence>
<keyword evidence="8 10" id="KW-0653">Protein transport</keyword>
<reference evidence="12" key="1">
    <citation type="journal article" date="2019" name="Int. J. Syst. Evol. Microbiol.">
        <title>The Global Catalogue of Microorganisms (GCM) 10K type strain sequencing project: providing services to taxonomists for standard genome sequencing and annotation.</title>
        <authorList>
            <consortium name="The Broad Institute Genomics Platform"/>
            <consortium name="The Broad Institute Genome Sequencing Center for Infectious Disease"/>
            <person name="Wu L."/>
            <person name="Ma J."/>
        </authorList>
    </citation>
    <scope>NUCLEOTIDE SEQUENCE [LARGE SCALE GENOMIC DNA]</scope>
    <source>
        <strain evidence="12">JCM 18401</strain>
    </source>
</reference>
<evidence type="ECO:0000256" key="9">
    <source>
        <dbReference type="ARBA" id="ARBA00023186"/>
    </source>
</evidence>
<dbReference type="Proteomes" id="UP001499988">
    <property type="component" value="Unassembled WGS sequence"/>
</dbReference>
<evidence type="ECO:0000313" key="12">
    <source>
        <dbReference type="Proteomes" id="UP001499988"/>
    </source>
</evidence>
<dbReference type="InterPro" id="IPR018323">
    <property type="entry name" value="OM_lipoprot_carrier_LolA_Pbac"/>
</dbReference>
<dbReference type="InterPro" id="IPR029046">
    <property type="entry name" value="LolA/LolB/LppX"/>
</dbReference>
<comment type="function">
    <text evidence="10">Participates in the translocation of lipoproteins from the inner membrane to the outer membrane. Only forms a complex with a lipoprotein if the residue after the N-terminal Cys is not an aspartate (The Asp acts as a targeting signal to indicate that the lipoprotein should stay in the inner membrane).</text>
</comment>
<evidence type="ECO:0000256" key="5">
    <source>
        <dbReference type="ARBA" id="ARBA00022448"/>
    </source>
</evidence>
<dbReference type="Pfam" id="PF03548">
    <property type="entry name" value="LolA"/>
    <property type="match status" value="1"/>
</dbReference>
<evidence type="ECO:0000256" key="3">
    <source>
        <dbReference type="ARBA" id="ARBA00011245"/>
    </source>
</evidence>
<comment type="caution">
    <text evidence="11">The sequence shown here is derived from an EMBL/GenBank/DDBJ whole genome shotgun (WGS) entry which is preliminary data.</text>
</comment>
<comment type="similarity">
    <text evidence="2 10">Belongs to the LolA family.</text>
</comment>
<organism evidence="11 12">
    <name type="scientific">Ferrimonas pelagia</name>
    <dbReference type="NCBI Taxonomy" id="1177826"/>
    <lineage>
        <taxon>Bacteria</taxon>
        <taxon>Pseudomonadati</taxon>
        <taxon>Pseudomonadota</taxon>
        <taxon>Gammaproteobacteria</taxon>
        <taxon>Alteromonadales</taxon>
        <taxon>Ferrimonadaceae</taxon>
        <taxon>Ferrimonas</taxon>
    </lineage>
</organism>